<keyword evidence="12" id="KW-1185">Reference proteome</keyword>
<dbReference type="EMBL" id="NKXO01000005">
    <property type="protein sequence ID" value="PKQ70491.1"/>
    <property type="molecule type" value="Genomic_DNA"/>
</dbReference>
<dbReference type="Gene3D" id="3.20.20.70">
    <property type="entry name" value="Aldolase class I"/>
    <property type="match status" value="1"/>
</dbReference>
<comment type="similarity">
    <text evidence="9">Belongs to the TrpF family.</text>
</comment>
<evidence type="ECO:0000256" key="3">
    <source>
        <dbReference type="ARBA" id="ARBA00012572"/>
    </source>
</evidence>
<dbReference type="HAMAP" id="MF_00135">
    <property type="entry name" value="PRAI"/>
    <property type="match status" value="1"/>
</dbReference>
<evidence type="ECO:0000256" key="1">
    <source>
        <dbReference type="ARBA" id="ARBA00001164"/>
    </source>
</evidence>
<evidence type="ECO:0000256" key="2">
    <source>
        <dbReference type="ARBA" id="ARBA00004664"/>
    </source>
</evidence>
<name>A0A2N3IJM7_9BACT</name>
<dbReference type="PANTHER" id="PTHR42894:SF1">
    <property type="entry name" value="N-(5'-PHOSPHORIBOSYL)ANTHRANILATE ISOMERASE"/>
    <property type="match status" value="1"/>
</dbReference>
<organism evidence="11 12">
    <name type="scientific">Raineya orbicola</name>
    <dbReference type="NCBI Taxonomy" id="2016530"/>
    <lineage>
        <taxon>Bacteria</taxon>
        <taxon>Pseudomonadati</taxon>
        <taxon>Bacteroidota</taxon>
        <taxon>Cytophagia</taxon>
        <taxon>Cytophagales</taxon>
        <taxon>Raineyaceae</taxon>
        <taxon>Raineya</taxon>
    </lineage>
</organism>
<accession>A0A2N3IJM7</accession>
<keyword evidence="5 9" id="KW-0028">Amino-acid biosynthesis</keyword>
<dbReference type="InterPro" id="IPR001240">
    <property type="entry name" value="PRAI_dom"/>
</dbReference>
<comment type="caution">
    <text evidence="11">The sequence shown here is derived from an EMBL/GenBank/DDBJ whole genome shotgun (WGS) entry which is preliminary data.</text>
</comment>
<gene>
    <name evidence="9" type="primary">trpF</name>
    <name evidence="11" type="ORF">Rain11_0411</name>
</gene>
<evidence type="ECO:0000259" key="10">
    <source>
        <dbReference type="Pfam" id="PF00697"/>
    </source>
</evidence>
<dbReference type="InterPro" id="IPR013785">
    <property type="entry name" value="Aldolase_TIM"/>
</dbReference>
<protein>
    <recommendedName>
        <fullName evidence="4 9">N-(5'-phosphoribosyl)anthranilate isomerase</fullName>
        <shortName evidence="9">PRAI</shortName>
        <ecNumber evidence="3 9">5.3.1.24</ecNumber>
    </recommendedName>
</protein>
<reference evidence="11 12" key="1">
    <citation type="submission" date="2017-06" db="EMBL/GenBank/DDBJ databases">
        <title>Raineya orbicola gen. nov., sp. nov. a slightly thermophilic bacterium of the phylum Bacteroidetes and the description of Raineyaceae fam. nov.</title>
        <authorList>
            <person name="Albuquerque L."/>
            <person name="Polonia A.R.M."/>
            <person name="Barroso C."/>
            <person name="Froufe H.J.C."/>
            <person name="Lage O."/>
            <person name="Lobo-Da-Cunha A."/>
            <person name="Egas C."/>
            <person name="Da Costa M.S."/>
        </authorList>
    </citation>
    <scope>NUCLEOTIDE SEQUENCE [LARGE SCALE GENOMIC DNA]</scope>
    <source>
        <strain evidence="11 12">SPSPC-11</strain>
    </source>
</reference>
<dbReference type="InterPro" id="IPR011060">
    <property type="entry name" value="RibuloseP-bd_barrel"/>
</dbReference>
<evidence type="ECO:0000256" key="6">
    <source>
        <dbReference type="ARBA" id="ARBA00022822"/>
    </source>
</evidence>
<keyword evidence="6 9" id="KW-0822">Tryptophan biosynthesis</keyword>
<keyword evidence="7 9" id="KW-0057">Aromatic amino acid biosynthesis</keyword>
<dbReference type="GO" id="GO:0004640">
    <property type="term" value="F:phosphoribosylanthranilate isomerase activity"/>
    <property type="evidence" value="ECO:0007669"/>
    <property type="project" value="UniProtKB-UniRule"/>
</dbReference>
<dbReference type="InterPro" id="IPR044643">
    <property type="entry name" value="TrpF_fam"/>
</dbReference>
<dbReference type="SUPFAM" id="SSF51366">
    <property type="entry name" value="Ribulose-phoshate binding barrel"/>
    <property type="match status" value="1"/>
</dbReference>
<dbReference type="Proteomes" id="UP000233387">
    <property type="component" value="Unassembled WGS sequence"/>
</dbReference>
<proteinExistence type="inferred from homology"/>
<evidence type="ECO:0000256" key="9">
    <source>
        <dbReference type="HAMAP-Rule" id="MF_00135"/>
    </source>
</evidence>
<evidence type="ECO:0000256" key="4">
    <source>
        <dbReference type="ARBA" id="ARBA00022272"/>
    </source>
</evidence>
<dbReference type="AlphaFoldDB" id="A0A2N3IJM7"/>
<evidence type="ECO:0000256" key="5">
    <source>
        <dbReference type="ARBA" id="ARBA00022605"/>
    </source>
</evidence>
<dbReference type="CDD" id="cd00405">
    <property type="entry name" value="PRAI"/>
    <property type="match status" value="1"/>
</dbReference>
<dbReference type="EC" id="5.3.1.24" evidence="3 9"/>
<dbReference type="GO" id="GO:0000162">
    <property type="term" value="P:L-tryptophan biosynthetic process"/>
    <property type="evidence" value="ECO:0007669"/>
    <property type="project" value="UniProtKB-UniRule"/>
</dbReference>
<feature type="domain" description="N-(5'phosphoribosyl) anthranilate isomerase (PRAI)" evidence="10">
    <location>
        <begin position="7"/>
        <end position="195"/>
    </location>
</feature>
<dbReference type="Pfam" id="PF00697">
    <property type="entry name" value="PRAI"/>
    <property type="match status" value="1"/>
</dbReference>
<sequence>MRDATNISAVASLSPHFMGFIFYENSKRFVGQNWQMPYLSRQIQKVGVFVNETSENIASIAQKYALDYLQLHGEESPEFCERLKQKLHLPIVKAFGVGQGFEFSNLEPYLPCVDAFLLDTQGKERGGNGIAFDWQILQSYPYSKPLWISGGISLENSLVLFEFLQQKPQIPVQVIDLNSRFEIEPALKDVEKLKTWKTAIFEPFCQTINET</sequence>
<keyword evidence="8 9" id="KW-0413">Isomerase</keyword>
<evidence type="ECO:0000256" key="7">
    <source>
        <dbReference type="ARBA" id="ARBA00023141"/>
    </source>
</evidence>
<evidence type="ECO:0000256" key="8">
    <source>
        <dbReference type="ARBA" id="ARBA00023235"/>
    </source>
</evidence>
<evidence type="ECO:0000313" key="11">
    <source>
        <dbReference type="EMBL" id="PKQ70491.1"/>
    </source>
</evidence>
<dbReference type="UniPathway" id="UPA00035">
    <property type="reaction ID" value="UER00042"/>
</dbReference>
<dbReference type="PANTHER" id="PTHR42894">
    <property type="entry name" value="N-(5'-PHOSPHORIBOSYL)ANTHRANILATE ISOMERASE"/>
    <property type="match status" value="1"/>
</dbReference>
<comment type="pathway">
    <text evidence="2 9">Amino-acid biosynthesis; L-tryptophan biosynthesis; L-tryptophan from chorismate: step 3/5.</text>
</comment>
<comment type="catalytic activity">
    <reaction evidence="1 9">
        <text>N-(5-phospho-beta-D-ribosyl)anthranilate = 1-(2-carboxyphenylamino)-1-deoxy-D-ribulose 5-phosphate</text>
        <dbReference type="Rhea" id="RHEA:21540"/>
        <dbReference type="ChEBI" id="CHEBI:18277"/>
        <dbReference type="ChEBI" id="CHEBI:58613"/>
        <dbReference type="EC" id="5.3.1.24"/>
    </reaction>
</comment>
<evidence type="ECO:0000313" key="12">
    <source>
        <dbReference type="Proteomes" id="UP000233387"/>
    </source>
</evidence>